<dbReference type="AlphaFoldDB" id="A0A7S7NU75"/>
<name>A0A7S7NU75_PALFE</name>
<dbReference type="PROSITE" id="PS00061">
    <property type="entry name" value="ADH_SHORT"/>
    <property type="match status" value="1"/>
</dbReference>
<dbReference type="InterPro" id="IPR002347">
    <property type="entry name" value="SDR_fam"/>
</dbReference>
<dbReference type="PANTHER" id="PTHR42760:SF133">
    <property type="entry name" value="3-OXOACYL-[ACYL-CARRIER-PROTEIN] REDUCTASE"/>
    <property type="match status" value="1"/>
</dbReference>
<dbReference type="SUPFAM" id="SSF51735">
    <property type="entry name" value="NAD(P)-binding Rossmann-fold domains"/>
    <property type="match status" value="1"/>
</dbReference>
<dbReference type="Gene3D" id="3.40.50.720">
    <property type="entry name" value="NAD(P)-binding Rossmann-like Domain"/>
    <property type="match status" value="1"/>
</dbReference>
<dbReference type="GO" id="GO:0016616">
    <property type="term" value="F:oxidoreductase activity, acting on the CH-OH group of donors, NAD or NADP as acceptor"/>
    <property type="evidence" value="ECO:0007669"/>
    <property type="project" value="TreeGrafter"/>
</dbReference>
<dbReference type="PRINTS" id="PR00080">
    <property type="entry name" value="SDRFAMILY"/>
</dbReference>
<dbReference type="EMBL" id="CP063849">
    <property type="protein sequence ID" value="QOY89820.1"/>
    <property type="molecule type" value="Genomic_DNA"/>
</dbReference>
<accession>A0A7S7NU75</accession>
<dbReference type="FunFam" id="3.40.50.720:FF:000173">
    <property type="entry name" value="3-oxoacyl-[acyl-carrier protein] reductase"/>
    <property type="match status" value="1"/>
</dbReference>
<organism evidence="3 4">
    <name type="scientific">Paludibaculum fermentans</name>
    <dbReference type="NCBI Taxonomy" id="1473598"/>
    <lineage>
        <taxon>Bacteria</taxon>
        <taxon>Pseudomonadati</taxon>
        <taxon>Acidobacteriota</taxon>
        <taxon>Terriglobia</taxon>
        <taxon>Bryobacterales</taxon>
        <taxon>Bryobacteraceae</taxon>
        <taxon>Paludibaculum</taxon>
    </lineage>
</organism>
<dbReference type="Proteomes" id="UP000593892">
    <property type="component" value="Chromosome"/>
</dbReference>
<keyword evidence="2" id="KW-0560">Oxidoreductase</keyword>
<dbReference type="InterPro" id="IPR020904">
    <property type="entry name" value="Sc_DH/Rdtase_CS"/>
</dbReference>
<dbReference type="PRINTS" id="PR00081">
    <property type="entry name" value="GDHRDH"/>
</dbReference>
<evidence type="ECO:0000313" key="4">
    <source>
        <dbReference type="Proteomes" id="UP000593892"/>
    </source>
</evidence>
<reference evidence="3 4" key="1">
    <citation type="submission" date="2020-10" db="EMBL/GenBank/DDBJ databases">
        <title>Complete genome sequence of Paludibaculum fermentans P105T, a facultatively anaerobic acidobacterium capable of dissimilatory Fe(III) reduction.</title>
        <authorList>
            <person name="Dedysh S.N."/>
            <person name="Beletsky A.V."/>
            <person name="Kulichevskaya I.S."/>
            <person name="Mardanov A.V."/>
            <person name="Ravin N.V."/>
        </authorList>
    </citation>
    <scope>NUCLEOTIDE SEQUENCE [LARGE SCALE GENOMIC DNA]</scope>
    <source>
        <strain evidence="3 4">P105</strain>
    </source>
</reference>
<protein>
    <submittedName>
        <fullName evidence="3">SDR family oxidoreductase</fullName>
    </submittedName>
</protein>
<sequence length="250" mass="26179">MIETGLQGKVVIVTGAAAGIGRATAERFTQEGCRVAWWDVTETVPTGEGFFQKVNVADAGSVEDAVKTVVEKWGGVHVLVNNAGILRDAQLIKYKDGAVTGLMSEENFDAVVGVNLKGVFLCTRAVAPHMIAGGGGVVLNASSVVGLYGNFGQTNYVATKSGVIGMTKTWARELGKYQIRVNAVAPGFIATEMVKQMPEKILQGMVGRTPIGRMGRPEDIANAYVWLASEAASFVTGTVLSVDGGVVVGT</sequence>
<gene>
    <name evidence="3" type="ORF">IRI77_07670</name>
</gene>
<dbReference type="InterPro" id="IPR036291">
    <property type="entry name" value="NAD(P)-bd_dom_sf"/>
</dbReference>
<comment type="similarity">
    <text evidence="1">Belongs to the short-chain dehydrogenases/reductases (SDR) family.</text>
</comment>
<keyword evidence="4" id="KW-1185">Reference proteome</keyword>
<evidence type="ECO:0000313" key="3">
    <source>
        <dbReference type="EMBL" id="QOY89820.1"/>
    </source>
</evidence>
<evidence type="ECO:0000256" key="2">
    <source>
        <dbReference type="ARBA" id="ARBA00023002"/>
    </source>
</evidence>
<dbReference type="RefSeq" id="WP_194451483.1">
    <property type="nucleotide sequence ID" value="NZ_CP063849.1"/>
</dbReference>
<dbReference type="KEGG" id="pfer:IRI77_07670"/>
<evidence type="ECO:0000256" key="1">
    <source>
        <dbReference type="ARBA" id="ARBA00006484"/>
    </source>
</evidence>
<dbReference type="Pfam" id="PF13561">
    <property type="entry name" value="adh_short_C2"/>
    <property type="match status" value="1"/>
</dbReference>
<proteinExistence type="inferred from homology"/>
<dbReference type="PANTHER" id="PTHR42760">
    <property type="entry name" value="SHORT-CHAIN DEHYDROGENASES/REDUCTASES FAMILY MEMBER"/>
    <property type="match status" value="1"/>
</dbReference>